<feature type="region of interest" description="Disordered" evidence="9">
    <location>
        <begin position="867"/>
        <end position="948"/>
    </location>
</feature>
<dbReference type="GO" id="GO:0005634">
    <property type="term" value="C:nucleus"/>
    <property type="evidence" value="ECO:0007669"/>
    <property type="project" value="UniProtKB-SubCell"/>
</dbReference>
<dbReference type="InterPro" id="IPR036236">
    <property type="entry name" value="Znf_C2H2_sf"/>
</dbReference>
<feature type="domain" description="C2H2-type" evidence="10">
    <location>
        <begin position="1543"/>
        <end position="1568"/>
    </location>
</feature>
<feature type="compositionally biased region" description="Basic residues" evidence="9">
    <location>
        <begin position="890"/>
        <end position="904"/>
    </location>
</feature>
<evidence type="ECO:0000256" key="8">
    <source>
        <dbReference type="PROSITE-ProRule" id="PRU00042"/>
    </source>
</evidence>
<evidence type="ECO:0000256" key="1">
    <source>
        <dbReference type="ARBA" id="ARBA00004123"/>
    </source>
</evidence>
<dbReference type="EMBL" id="BLXT01002163">
    <property type="protein sequence ID" value="GFN91802.1"/>
    <property type="molecule type" value="Genomic_DNA"/>
</dbReference>
<keyword evidence="7" id="KW-0539">Nucleus</keyword>
<feature type="compositionally biased region" description="Polar residues" evidence="9">
    <location>
        <begin position="905"/>
        <end position="937"/>
    </location>
</feature>
<feature type="compositionally biased region" description="Polar residues" evidence="9">
    <location>
        <begin position="867"/>
        <end position="885"/>
    </location>
</feature>
<keyword evidence="2" id="KW-0479">Metal-binding</keyword>
<evidence type="ECO:0000256" key="3">
    <source>
        <dbReference type="ARBA" id="ARBA00022737"/>
    </source>
</evidence>
<feature type="domain" description="C2H2-type" evidence="10">
    <location>
        <begin position="1573"/>
        <end position="1603"/>
    </location>
</feature>
<feature type="region of interest" description="Disordered" evidence="9">
    <location>
        <begin position="1188"/>
        <end position="1216"/>
    </location>
</feature>
<dbReference type="PANTHER" id="PTHR24388:SF104">
    <property type="entry name" value="AT-RICH BINDING PROTEIN-RELATED"/>
    <property type="match status" value="1"/>
</dbReference>
<evidence type="ECO:0000259" key="10">
    <source>
        <dbReference type="PROSITE" id="PS50157"/>
    </source>
</evidence>
<dbReference type="InterPro" id="IPR013087">
    <property type="entry name" value="Znf_C2H2_type"/>
</dbReference>
<evidence type="ECO:0000313" key="11">
    <source>
        <dbReference type="EMBL" id="GFN91802.1"/>
    </source>
</evidence>
<comment type="caution">
    <text evidence="11">The sequence shown here is derived from an EMBL/GenBank/DDBJ whole genome shotgun (WGS) entry which is preliminary data.</text>
</comment>
<feature type="compositionally biased region" description="Polar residues" evidence="9">
    <location>
        <begin position="1518"/>
        <end position="1531"/>
    </location>
</feature>
<sequence>MAQPIRPRPKDRPMSASRDSTESSNKDKKILPGRRQQRHSTEIGSEYHRWWVVRNVLGFETNEHIAGLLLDGFHSVLQQLAIICGGEVFDPEVHGLESFNSHGFGRGDTASATCGSATAAAPFSSTSSPFSSIPPGFIEDVDEFVHYKSAIGYYCECLKTMCRQQDRLQLILANLRKRRSKVTSGKNREDENHFEAQETKPMVSMSRNNDESFTVDYNSFDSSDRRKKIYDLNGDVKLKKEQRENMNKSQYWQNMPFPHDKYQDDNVIPHQDSTQHQRCSGRKFGYISEHGDMKDKNVSSDETFQSHFQSRDALQNHKDSSVSDGMQQLKSWEKSSSDQKVSSSKYDVLKDTERFSMYNKNQRRNEEDGQRLRNEEARVEGLFVLKHNEINKNIYQEKLIGQVCSNQDYFTGDDKYMSVDKISGKDNEMKEAPEFKMQNVTKTEEKSAVSLESLSPSYPSSLPSTPSVYLDRDIDIAAETENSQDNYPLHQDDRCLKSLLSKPVKIQPVKIPQFVRDDGSIWQGFQHFSKRMERETSLDGDQDGDFKFDKKCGDLQSSRADVQSTPADFGSKVEDISVSGRQTVSAPMSNQDHVNSRSMAKTPALVYSTLNGIHHPLGTPVIIYPAGAFPSTDNSLASLPSLVQNIVYNSNGAALLQPLSDPPIQSKMSTPPNMFIPASNCSVSSPLNLGTMSLSHASDTAVIPLYMTSHSASDAQNKPLDAVCTSARWQARASFPIISNSLNFCANAPYKAPPSASSTKLYQEYGSVSSQQPSASTVSNRPIAPNNVSPHFKITNVRSCGDADFLSIPKSKIDPENIKWHKSSKNEDSAELSDDKAGYTECQGLSGCKLNIFPTVKESMTLTKGLANNISGNKDTAVRSSQTKTDLSRIPRHQRTSNSNRKRQSPSGECNKTLNDSPSNKTQTSDKPVQAVPSSKNHPAVAPSLSGSRSSSRRLVCLTCELVFASGTDLLLHRYEQHSLVCGECDSRFLSNSGLLRHKETDHPPIIRCPDCRFVTFSREELASHSLSEHSRRCDSIPEYGLRDVGHGMDKLHHSESPSTVHNRDMVDKNSPEAKNSPKTCNNLTLSAAGGISKLTEQKSATSSSRNTACKTFKENASSDHNQQSMRHQDSEILSSESEEPNLVIDTSDCGGFDKKEKVVPVSPQLQEAGGEQPLCLVMHTRKTERNPVVEQNKQCDPSVQQCGTKTTDENDNIPSTTVEGKKYQQFFGNLSSEGGCSSQVTGCKRKRQRARKKCETASPRTFPEKKEVADTEDSFISNNDSYTFGETTPDAKNWSTWKGHQSENGSELNKTDNNAYSCSFNLSKSYLQGKESMPIEESCQTTTDCDNSNNNSMNRVKHMENKALTLRDRHTVTSLPPKKRGFRKSPRYRDASIGTRTNGSDTINICRKRKAQDKIANKSDTQIARWENEFYMEHIGESKRQITLGSALASDLASGETKFEVPDSSISSSKAFKRKQISSEGSKMQLRTDQHSHHLHKCSETKVTVTNRAGNEKMGPNTLSGSCSYKTGPQGLRSSESNRWRYRCPEAGCGASFSRKWTMDIHQNRVHGKDCHQCRVPFCKLKFSTRRELRQHNMEIHQGRVRRHSCNWPGCGKGFFAHTHLRTHMLVHTGEKPVACEICDYRCRQRTALIWHMRKHGILQSQCRSEENNRPVA</sequence>
<dbReference type="InterPro" id="IPR050527">
    <property type="entry name" value="Snail/Krueppel_Znf"/>
</dbReference>
<feature type="compositionally biased region" description="Basic residues" evidence="9">
    <location>
        <begin position="1378"/>
        <end position="1387"/>
    </location>
</feature>
<feature type="region of interest" description="Disordered" evidence="9">
    <location>
        <begin position="260"/>
        <end position="281"/>
    </location>
</feature>
<dbReference type="Gene3D" id="3.30.160.60">
    <property type="entry name" value="Classic Zinc Finger"/>
    <property type="match status" value="4"/>
</dbReference>
<keyword evidence="4 8" id="KW-0863">Zinc-finger</keyword>
<comment type="subcellular location">
    <subcellularLocation>
        <location evidence="1">Nucleus</location>
    </subcellularLocation>
</comment>
<dbReference type="SMART" id="SM00355">
    <property type="entry name" value="ZnF_C2H2"/>
    <property type="match status" value="7"/>
</dbReference>
<feature type="region of interest" description="Disordered" evidence="9">
    <location>
        <begin position="1115"/>
        <end position="1156"/>
    </location>
</feature>
<feature type="compositionally biased region" description="Basic and acidic residues" evidence="9">
    <location>
        <begin position="1054"/>
        <end position="1072"/>
    </location>
</feature>
<feature type="region of interest" description="Disordered" evidence="9">
    <location>
        <begin position="182"/>
        <end position="206"/>
    </location>
</feature>
<organism evidence="11 12">
    <name type="scientific">Plakobranchus ocellatus</name>
    <dbReference type="NCBI Taxonomy" id="259542"/>
    <lineage>
        <taxon>Eukaryota</taxon>
        <taxon>Metazoa</taxon>
        <taxon>Spiralia</taxon>
        <taxon>Lophotrochozoa</taxon>
        <taxon>Mollusca</taxon>
        <taxon>Gastropoda</taxon>
        <taxon>Heterobranchia</taxon>
        <taxon>Euthyneura</taxon>
        <taxon>Panpulmonata</taxon>
        <taxon>Sacoglossa</taxon>
        <taxon>Placobranchoidea</taxon>
        <taxon>Plakobranchidae</taxon>
        <taxon>Plakobranchus</taxon>
    </lineage>
</organism>
<dbReference type="PROSITE" id="PS00028">
    <property type="entry name" value="ZINC_FINGER_C2H2_1"/>
    <property type="match status" value="6"/>
</dbReference>
<feature type="region of interest" description="Disordered" evidence="9">
    <location>
        <begin position="1471"/>
        <end position="1497"/>
    </location>
</feature>
<feature type="region of interest" description="Disordered" evidence="9">
    <location>
        <begin position="1510"/>
        <end position="1531"/>
    </location>
</feature>
<feature type="region of interest" description="Disordered" evidence="9">
    <location>
        <begin position="1375"/>
        <end position="1397"/>
    </location>
</feature>
<feature type="region of interest" description="Disordered" evidence="9">
    <location>
        <begin position="311"/>
        <end position="345"/>
    </location>
</feature>
<dbReference type="Pfam" id="PF00096">
    <property type="entry name" value="zf-C2H2"/>
    <property type="match status" value="1"/>
</dbReference>
<proteinExistence type="predicted"/>
<keyword evidence="6" id="KW-0238">DNA-binding</keyword>
<evidence type="ECO:0000256" key="6">
    <source>
        <dbReference type="ARBA" id="ARBA00023125"/>
    </source>
</evidence>
<dbReference type="SUPFAM" id="SSF57667">
    <property type="entry name" value="beta-beta-alpha zinc fingers"/>
    <property type="match status" value="2"/>
</dbReference>
<name>A0AAV3ZAN2_9GAST</name>
<feature type="compositionally biased region" description="Basic and acidic residues" evidence="9">
    <location>
        <begin position="289"/>
        <end position="299"/>
    </location>
</feature>
<feature type="compositionally biased region" description="Basic and acidic residues" evidence="9">
    <location>
        <begin position="8"/>
        <end position="30"/>
    </location>
</feature>
<reference evidence="11 12" key="1">
    <citation type="journal article" date="2021" name="Elife">
        <title>Chloroplast acquisition without the gene transfer in kleptoplastic sea slugs, Plakobranchus ocellatus.</title>
        <authorList>
            <person name="Maeda T."/>
            <person name="Takahashi S."/>
            <person name="Yoshida T."/>
            <person name="Shimamura S."/>
            <person name="Takaki Y."/>
            <person name="Nagai Y."/>
            <person name="Toyoda A."/>
            <person name="Suzuki Y."/>
            <person name="Arimoto A."/>
            <person name="Ishii H."/>
            <person name="Satoh N."/>
            <person name="Nishiyama T."/>
            <person name="Hasebe M."/>
            <person name="Maruyama T."/>
            <person name="Minagawa J."/>
            <person name="Obokata J."/>
            <person name="Shigenobu S."/>
        </authorList>
    </citation>
    <scope>NUCLEOTIDE SEQUENCE [LARGE SCALE GENOMIC DNA]</scope>
</reference>
<evidence type="ECO:0000256" key="5">
    <source>
        <dbReference type="ARBA" id="ARBA00022833"/>
    </source>
</evidence>
<dbReference type="GO" id="GO:0008270">
    <property type="term" value="F:zinc ion binding"/>
    <property type="evidence" value="ECO:0007669"/>
    <property type="project" value="UniProtKB-KW"/>
</dbReference>
<feature type="compositionally biased region" description="Basic and acidic residues" evidence="9">
    <location>
        <begin position="1487"/>
        <end position="1497"/>
    </location>
</feature>
<feature type="region of interest" description="Disordered" evidence="9">
    <location>
        <begin position="1"/>
        <end position="40"/>
    </location>
</feature>
<evidence type="ECO:0000256" key="9">
    <source>
        <dbReference type="SAM" id="MobiDB-lite"/>
    </source>
</evidence>
<evidence type="ECO:0000256" key="2">
    <source>
        <dbReference type="ARBA" id="ARBA00022723"/>
    </source>
</evidence>
<dbReference type="GO" id="GO:0000978">
    <property type="term" value="F:RNA polymerase II cis-regulatory region sequence-specific DNA binding"/>
    <property type="evidence" value="ECO:0007669"/>
    <property type="project" value="TreeGrafter"/>
</dbReference>
<feature type="region of interest" description="Disordered" evidence="9">
    <location>
        <begin position="1054"/>
        <end position="1081"/>
    </location>
</feature>
<feature type="compositionally biased region" description="Basic and acidic residues" evidence="9">
    <location>
        <begin position="186"/>
        <end position="198"/>
    </location>
</feature>
<dbReference type="PANTHER" id="PTHR24388">
    <property type="entry name" value="ZINC FINGER PROTEIN"/>
    <property type="match status" value="1"/>
</dbReference>
<keyword evidence="3" id="KW-0677">Repeat</keyword>
<feature type="compositionally biased region" description="Polar residues" evidence="9">
    <location>
        <begin position="1119"/>
        <end position="1136"/>
    </location>
</feature>
<keyword evidence="12" id="KW-1185">Reference proteome</keyword>
<protein>
    <submittedName>
        <fullName evidence="11">Zinc finger protein 653</fullName>
    </submittedName>
</protein>
<dbReference type="PROSITE" id="PS50157">
    <property type="entry name" value="ZINC_FINGER_C2H2_2"/>
    <property type="match status" value="3"/>
</dbReference>
<evidence type="ECO:0000256" key="4">
    <source>
        <dbReference type="ARBA" id="ARBA00022771"/>
    </source>
</evidence>
<keyword evidence="5" id="KW-0862">Zinc</keyword>
<evidence type="ECO:0000313" key="12">
    <source>
        <dbReference type="Proteomes" id="UP000735302"/>
    </source>
</evidence>
<evidence type="ECO:0000256" key="7">
    <source>
        <dbReference type="ARBA" id="ARBA00023242"/>
    </source>
</evidence>
<feature type="domain" description="C2H2-type" evidence="10">
    <location>
        <begin position="1605"/>
        <end position="1634"/>
    </location>
</feature>
<feature type="region of interest" description="Disordered" evidence="9">
    <location>
        <begin position="287"/>
        <end position="306"/>
    </location>
</feature>
<accession>A0AAV3ZAN2</accession>
<dbReference type="Proteomes" id="UP000735302">
    <property type="component" value="Unassembled WGS sequence"/>
</dbReference>
<dbReference type="FunFam" id="3.30.160.60:FF:000614">
    <property type="entry name" value="Zinc finger protein 142"/>
    <property type="match status" value="1"/>
</dbReference>
<dbReference type="GO" id="GO:0000981">
    <property type="term" value="F:DNA-binding transcription factor activity, RNA polymerase II-specific"/>
    <property type="evidence" value="ECO:0007669"/>
    <property type="project" value="TreeGrafter"/>
</dbReference>
<gene>
    <name evidence="11" type="ORF">PoB_001830800</name>
</gene>
<feature type="compositionally biased region" description="Polar residues" evidence="9">
    <location>
        <begin position="1190"/>
        <end position="1206"/>
    </location>
</feature>